<dbReference type="PANTHER" id="PTHR11069:SF23">
    <property type="entry name" value="LYSOSOMAL ACID GLUCOSYLCERAMIDASE"/>
    <property type="match status" value="1"/>
</dbReference>
<dbReference type="InterPro" id="IPR017853">
    <property type="entry name" value="GH"/>
</dbReference>
<accession>A0A1Y1CKJ6</accession>
<evidence type="ECO:0000259" key="5">
    <source>
        <dbReference type="Pfam" id="PF02055"/>
    </source>
</evidence>
<dbReference type="KEGG" id="mbas:ALGA_2498"/>
<evidence type="ECO:0000313" key="6">
    <source>
        <dbReference type="EMBL" id="BAX80820.1"/>
    </source>
</evidence>
<comment type="similarity">
    <text evidence="1 4">Belongs to the glycosyl hydrolase 30 family.</text>
</comment>
<reference evidence="6 7" key="1">
    <citation type="journal article" date="2018" name="Mar. Genomics">
        <title>Complete genome sequence of Marinifilaceae bacterium strain SPP2, isolated from the Antarctic marine sediment.</title>
        <authorList>
            <person name="Watanabe M."/>
            <person name="Kojima H."/>
            <person name="Fukui M."/>
        </authorList>
    </citation>
    <scope>NUCLEOTIDE SEQUENCE [LARGE SCALE GENOMIC DNA]</scope>
    <source>
        <strain evidence="6 7">SPP2</strain>
    </source>
</reference>
<evidence type="ECO:0000256" key="2">
    <source>
        <dbReference type="ARBA" id="ARBA00022729"/>
    </source>
</evidence>
<dbReference type="Pfam" id="PF02055">
    <property type="entry name" value="Glyco_hydro_30"/>
    <property type="match status" value="1"/>
</dbReference>
<dbReference type="InterPro" id="IPR001139">
    <property type="entry name" value="Glyco_hydro_30"/>
</dbReference>
<name>A0A1Y1CKJ6_9BACT</name>
<keyword evidence="3 4" id="KW-0378">Hydrolase</keyword>
<evidence type="ECO:0000256" key="1">
    <source>
        <dbReference type="ARBA" id="ARBA00005382"/>
    </source>
</evidence>
<protein>
    <recommendedName>
        <fullName evidence="5">Glycosyl hydrolase family 30 TIM-barrel domain-containing protein</fullName>
    </recommendedName>
</protein>
<feature type="domain" description="Glycosyl hydrolase family 30 TIM-barrel" evidence="5">
    <location>
        <begin position="369"/>
        <end position="558"/>
    </location>
</feature>
<organism evidence="6 7">
    <name type="scientific">Labilibaculum antarcticum</name>
    <dbReference type="NCBI Taxonomy" id="1717717"/>
    <lineage>
        <taxon>Bacteria</taxon>
        <taxon>Pseudomonadati</taxon>
        <taxon>Bacteroidota</taxon>
        <taxon>Bacteroidia</taxon>
        <taxon>Marinilabiliales</taxon>
        <taxon>Marinifilaceae</taxon>
        <taxon>Labilibaculum</taxon>
    </lineage>
</organism>
<evidence type="ECO:0000313" key="7">
    <source>
        <dbReference type="Proteomes" id="UP000218267"/>
    </source>
</evidence>
<dbReference type="GO" id="GO:0006680">
    <property type="term" value="P:glucosylceramide catabolic process"/>
    <property type="evidence" value="ECO:0007669"/>
    <property type="project" value="TreeGrafter"/>
</dbReference>
<gene>
    <name evidence="6" type="ORF">ALGA_2498</name>
</gene>
<dbReference type="SUPFAM" id="SSF51445">
    <property type="entry name" value="(Trans)glycosidases"/>
    <property type="match status" value="1"/>
</dbReference>
<evidence type="ECO:0000256" key="4">
    <source>
        <dbReference type="RuleBase" id="RU361188"/>
    </source>
</evidence>
<dbReference type="EMBL" id="AP018042">
    <property type="protein sequence ID" value="BAX80820.1"/>
    <property type="molecule type" value="Genomic_DNA"/>
</dbReference>
<keyword evidence="4" id="KW-0326">Glycosidase</keyword>
<dbReference type="Proteomes" id="UP000218267">
    <property type="component" value="Chromosome"/>
</dbReference>
<keyword evidence="2" id="KW-0732">Signal</keyword>
<dbReference type="InterPro" id="IPR013780">
    <property type="entry name" value="Glyco_hydro_b"/>
</dbReference>
<reference evidence="7" key="2">
    <citation type="journal article" date="2020" name="Antonie Van Leeuwenhoek">
        <title>Labilibaculum antarcticum sp. nov., a novel facultative anaerobic, psychrotorelant bacterium isolated from marine sediment of Antarctica.</title>
        <authorList>
            <person name="Watanabe M."/>
            <person name="Kojima H."/>
            <person name="Fukui M."/>
        </authorList>
    </citation>
    <scope>NUCLEOTIDE SEQUENCE [LARGE SCALE GENOMIC DNA]</scope>
    <source>
        <strain evidence="7">SPP2</strain>
    </source>
</reference>
<keyword evidence="7" id="KW-1185">Reference proteome</keyword>
<dbReference type="AlphaFoldDB" id="A0A1Y1CKJ6"/>
<dbReference type="PRINTS" id="PR00843">
    <property type="entry name" value="GLHYDRLASE30"/>
</dbReference>
<proteinExistence type="inferred from homology"/>
<dbReference type="PANTHER" id="PTHR11069">
    <property type="entry name" value="GLUCOSYLCERAMIDASE"/>
    <property type="match status" value="1"/>
</dbReference>
<dbReference type="Gene3D" id="3.20.20.80">
    <property type="entry name" value="Glycosidases"/>
    <property type="match status" value="1"/>
</dbReference>
<dbReference type="GO" id="GO:0016020">
    <property type="term" value="C:membrane"/>
    <property type="evidence" value="ECO:0007669"/>
    <property type="project" value="GOC"/>
</dbReference>
<dbReference type="InterPro" id="IPR033453">
    <property type="entry name" value="Glyco_hydro_30_TIM-barrel"/>
</dbReference>
<sequence length="763" mass="86171">MVSSPDKYGTGYMAKTYNYKHMKSKNVLLISFFILCPLLKGFAQAWGYNNHRIAISSDGNSAPDYAYKWPMGDPDDWGANAAILATLAKLEMQDKLVHFSYNNFIDAPAGPDSENQNKISCDGAIMRWQFDASKFFDVTTQLEQAKTHLAQEMLKSTAEDPLYFIHAGLSEFVYQVVEEVVKMNGLEALSHVKLISHSGFNENEKRRTWHHTWNDIQTLCGHRIQYYKIKDQNACNLRDVLWCSGHDFSPWHWMQVHQDKSIQWLYTRLKAHEMGKADISDVGMLYWLLTGDENGSPEKFKSFLGKGIPYAKQNIAIEAGIRPSVKVYAVKLNKGEASPLFEVEDDTKGKKVGWRNRIYIQPNVTFQTIEGIGGAFNEIGGEALLSLPKKEQEVVMNNLFSKDKAGFTFCRTAIGASDFGIDAYSYSMTPNDFDMEHFSIDRDENYLLPYIKSALAVNPYLTLFASPWSPPAWMKESGKMVGLQKEGNRMKSDPKVQKAYAQYLVKYVQAYAKAGVKIDRICIQNENDADTKYPSCVFPAKEMVAFANKYMSRAFKKNKIKTKIYAGTFRASDQMDLMDFVQCKNRNGIDGIGIQYTETKIINDARTLVPNMKIIHTEGDCYNGKNAAEEAGNRLKEVASYINSGSTNFTYWNMILNETTKSGWDWPQNSLINIDLKNGTVQYNPDYNAMFIISKFIQPGDVRIASVNRSNAHPIITLKSPDGTIKILVQNTAKTDDVFELVIGEKSIKVNVPAQAIAAVILK</sequence>
<evidence type="ECO:0000256" key="3">
    <source>
        <dbReference type="ARBA" id="ARBA00022801"/>
    </source>
</evidence>
<dbReference type="GO" id="GO:0004348">
    <property type="term" value="F:glucosylceramidase activity"/>
    <property type="evidence" value="ECO:0007669"/>
    <property type="project" value="InterPro"/>
</dbReference>
<dbReference type="Gene3D" id="2.60.40.1180">
    <property type="entry name" value="Golgi alpha-mannosidase II"/>
    <property type="match status" value="1"/>
</dbReference>